<feature type="domain" description="Amino acid transporter transmembrane" evidence="8">
    <location>
        <begin position="92"/>
        <end position="400"/>
    </location>
</feature>
<feature type="transmembrane region" description="Helical" evidence="7">
    <location>
        <begin position="330"/>
        <end position="353"/>
    </location>
</feature>
<dbReference type="STRING" id="1157962.A0A250WU45"/>
<evidence type="ECO:0000313" key="9">
    <source>
        <dbReference type="EMBL" id="GAX74341.1"/>
    </source>
</evidence>
<evidence type="ECO:0000313" key="10">
    <source>
        <dbReference type="Proteomes" id="UP000232323"/>
    </source>
</evidence>
<evidence type="ECO:0000256" key="6">
    <source>
        <dbReference type="ARBA" id="ARBA00023136"/>
    </source>
</evidence>
<feature type="transmembrane region" description="Helical" evidence="7">
    <location>
        <begin position="123"/>
        <end position="144"/>
    </location>
</feature>
<dbReference type="OrthoDB" id="40134at2759"/>
<protein>
    <recommendedName>
        <fullName evidence="8">Amino acid transporter transmembrane domain-containing protein</fullName>
    </recommendedName>
</protein>
<dbReference type="AlphaFoldDB" id="A0A250WU45"/>
<feature type="transmembrane region" description="Helical" evidence="7">
    <location>
        <begin position="374"/>
        <end position="396"/>
    </location>
</feature>
<keyword evidence="3 7" id="KW-0812">Transmembrane</keyword>
<feature type="transmembrane region" description="Helical" evidence="7">
    <location>
        <begin position="444"/>
        <end position="469"/>
    </location>
</feature>
<name>A0A250WU45_9CHLO</name>
<feature type="transmembrane region" description="Helical" evidence="7">
    <location>
        <begin position="490"/>
        <end position="514"/>
    </location>
</feature>
<dbReference type="Proteomes" id="UP000232323">
    <property type="component" value="Unassembled WGS sequence"/>
</dbReference>
<keyword evidence="5 7" id="KW-1133">Transmembrane helix</keyword>
<comment type="subcellular location">
    <subcellularLocation>
        <location evidence="1">Membrane</location>
    </subcellularLocation>
</comment>
<feature type="transmembrane region" description="Helical" evidence="7">
    <location>
        <begin position="250"/>
        <end position="274"/>
    </location>
</feature>
<feature type="transmembrane region" description="Helical" evidence="7">
    <location>
        <begin position="165"/>
        <end position="185"/>
    </location>
</feature>
<feature type="transmembrane region" description="Helical" evidence="7">
    <location>
        <begin position="225"/>
        <end position="243"/>
    </location>
</feature>
<organism evidence="9 10">
    <name type="scientific">Chlamydomonas eustigma</name>
    <dbReference type="NCBI Taxonomy" id="1157962"/>
    <lineage>
        <taxon>Eukaryota</taxon>
        <taxon>Viridiplantae</taxon>
        <taxon>Chlorophyta</taxon>
        <taxon>core chlorophytes</taxon>
        <taxon>Chlorophyceae</taxon>
        <taxon>CS clade</taxon>
        <taxon>Chlamydomonadales</taxon>
        <taxon>Chlamydomonadaceae</taxon>
        <taxon>Chlamydomonas</taxon>
    </lineage>
</organism>
<dbReference type="PANTHER" id="PTHR48017">
    <property type="entry name" value="OS05G0424000 PROTEIN-RELATED"/>
    <property type="match status" value="1"/>
</dbReference>
<feature type="domain" description="Amino acid transporter transmembrane" evidence="8">
    <location>
        <begin position="444"/>
        <end position="574"/>
    </location>
</feature>
<evidence type="ECO:0000256" key="2">
    <source>
        <dbReference type="ARBA" id="ARBA00022448"/>
    </source>
</evidence>
<sequence>MVDYAQLLELIDIALWYSDYTSDVNLLPSTVIAGSIVMKQADVDLVVLAPAKEELTVHNEDSLDQGGFYKLNKADGDSGGLEMEESLMSEGKGEWYHSWYHLICITAGSGVLAYPASFAYLGWIAGIVCWVIGILFAYYTSYIIAEVVQELSEKAGRRIVRFRDICRMVWGPTYGIIAIVPWQYLNVVTFSIALMVGAAQGLQGVQTTLQPTVAYETAAASPVPLWGYIMICSFIWWITALIPRFHELRFLSFLALACFVCFSSIVIALCFNHGHIAYAGWPSPKVGGFGYQYGSQGLLDQHHIKWNLDPSLEIANGGPGYRDPTLTETVFGIMNALGTIAFAYGNCIIPEVMGTAADGTSHPKSARDKMYRAFDFEFLLSAPYYLMVGIAGYWAYGFGTVQYNFVLAQLLPFIPNPSTINNQYDYAGASYEGFGYGYIGDGPAWVIVLANLTVFLQAILSCQVYNQVLYDVFDPYICKKDFGIWHPWNVFARTVVRTTYIVLIAFVACLLPFFGAFISLIGAVSAIPSVFVVPCLLHLAVIKPSKTSWKYYADIIIGTIALIIGFLGTISSCYTIKQSAVTFQVFSPTGPSG</sequence>
<evidence type="ECO:0000256" key="7">
    <source>
        <dbReference type="SAM" id="Phobius"/>
    </source>
</evidence>
<evidence type="ECO:0000256" key="1">
    <source>
        <dbReference type="ARBA" id="ARBA00004370"/>
    </source>
</evidence>
<dbReference type="GO" id="GO:0016020">
    <property type="term" value="C:membrane"/>
    <property type="evidence" value="ECO:0007669"/>
    <property type="project" value="UniProtKB-SubCell"/>
</dbReference>
<keyword evidence="10" id="KW-1185">Reference proteome</keyword>
<keyword evidence="4" id="KW-0029">Amino-acid transport</keyword>
<gene>
    <name evidence="9" type="ORF">CEUSTIGMA_g1790.t1</name>
</gene>
<dbReference type="EMBL" id="BEGY01000007">
    <property type="protein sequence ID" value="GAX74341.1"/>
    <property type="molecule type" value="Genomic_DNA"/>
</dbReference>
<reference evidence="9 10" key="1">
    <citation type="submission" date="2017-08" db="EMBL/GenBank/DDBJ databases">
        <title>Acidophilic green algal genome provides insights into adaptation to an acidic environment.</title>
        <authorList>
            <person name="Hirooka S."/>
            <person name="Hirose Y."/>
            <person name="Kanesaki Y."/>
            <person name="Higuchi S."/>
            <person name="Fujiwara T."/>
            <person name="Onuma R."/>
            <person name="Era A."/>
            <person name="Ohbayashi R."/>
            <person name="Uzuka A."/>
            <person name="Nozaki H."/>
            <person name="Yoshikawa H."/>
            <person name="Miyagishima S.Y."/>
        </authorList>
    </citation>
    <scope>NUCLEOTIDE SEQUENCE [LARGE SCALE GENOMIC DNA]</scope>
    <source>
        <strain evidence="9 10">NIES-2499</strain>
    </source>
</reference>
<evidence type="ECO:0000256" key="4">
    <source>
        <dbReference type="ARBA" id="ARBA00022970"/>
    </source>
</evidence>
<dbReference type="GO" id="GO:0006865">
    <property type="term" value="P:amino acid transport"/>
    <property type="evidence" value="ECO:0007669"/>
    <property type="project" value="UniProtKB-KW"/>
</dbReference>
<keyword evidence="2" id="KW-0813">Transport</keyword>
<evidence type="ECO:0000256" key="5">
    <source>
        <dbReference type="ARBA" id="ARBA00022989"/>
    </source>
</evidence>
<keyword evidence="6 7" id="KW-0472">Membrane</keyword>
<feature type="transmembrane region" description="Helical" evidence="7">
    <location>
        <begin position="551"/>
        <end position="570"/>
    </location>
</feature>
<dbReference type="Pfam" id="PF01490">
    <property type="entry name" value="Aa_trans"/>
    <property type="match status" value="2"/>
</dbReference>
<evidence type="ECO:0000256" key="3">
    <source>
        <dbReference type="ARBA" id="ARBA00022692"/>
    </source>
</evidence>
<comment type="caution">
    <text evidence="9">The sequence shown here is derived from an EMBL/GenBank/DDBJ whole genome shotgun (WGS) entry which is preliminary data.</text>
</comment>
<accession>A0A250WU45</accession>
<feature type="transmembrane region" description="Helical" evidence="7">
    <location>
        <begin position="98"/>
        <end position="117"/>
    </location>
</feature>
<dbReference type="InterPro" id="IPR013057">
    <property type="entry name" value="AA_transpt_TM"/>
</dbReference>
<proteinExistence type="predicted"/>
<evidence type="ECO:0000259" key="8">
    <source>
        <dbReference type="Pfam" id="PF01490"/>
    </source>
</evidence>